<name>A0A369VV54_9SPHN</name>
<dbReference type="EMBL" id="QQNB01000003">
    <property type="protein sequence ID" value="RDE04952.1"/>
    <property type="molecule type" value="Genomic_DNA"/>
</dbReference>
<feature type="region of interest" description="Disordered" evidence="1">
    <location>
        <begin position="413"/>
        <end position="432"/>
    </location>
</feature>
<evidence type="ECO:0000313" key="3">
    <source>
        <dbReference type="EMBL" id="RDE04952.1"/>
    </source>
</evidence>
<feature type="transmembrane region" description="Helical" evidence="2">
    <location>
        <begin position="70"/>
        <end position="89"/>
    </location>
</feature>
<evidence type="ECO:0000313" key="4">
    <source>
        <dbReference type="Proteomes" id="UP000253918"/>
    </source>
</evidence>
<sequence length="489" mass="52569">MLASIAPLAWPAVPPLTDLPGHLGRYRILAEAGMPPLSVHYAVQPVLLGNMGVDLLVLALAPLLGLEPAAHLVVALIPGLFAGGVIWLSREVHGRIAPATAFALPLAYALPFQLGFVNFALAGALAILGLALWLCLARRGWPLPARAPLCAALAGPVWLAHSFGWALLGLFVFGAEWVVQRERRRPAMRAALVAALAAAPMVWPQALAMWQGTPLAGDTGDWLNLSAKAQWIASLLRERWKPYDVAAVILLALLLWTAFRSRRLGFAPRAGVPAALCVLAFLLLPRLYAGGAYVDARALPYAVALAIVAIRVRDEDSAFSARLALLGNAFFAVRTTTSIVALALFAREQQAELAALPYLPQGTAVLALVHEPISSDWNNPRLAHIAGLAVARRRAFTNEQWAIAGQQPITTRHPAAAPLDRDPSQLIRSDGSGGRLSFDQAIARFDRATFRYVWTIGFPPGRAHAPDLAPVWSNGRSALYRVTAPERPR</sequence>
<evidence type="ECO:0000256" key="2">
    <source>
        <dbReference type="SAM" id="Phobius"/>
    </source>
</evidence>
<feature type="transmembrane region" description="Helical" evidence="2">
    <location>
        <begin position="294"/>
        <end position="312"/>
    </location>
</feature>
<gene>
    <name evidence="3" type="ORF">DVW87_15425</name>
</gene>
<evidence type="ECO:0008006" key="5">
    <source>
        <dbReference type="Google" id="ProtNLM"/>
    </source>
</evidence>
<organism evidence="3 4">
    <name type="scientific">Sphingomonas aracearum</name>
    <dbReference type="NCBI Taxonomy" id="2283317"/>
    <lineage>
        <taxon>Bacteria</taxon>
        <taxon>Pseudomonadati</taxon>
        <taxon>Pseudomonadota</taxon>
        <taxon>Alphaproteobacteria</taxon>
        <taxon>Sphingomonadales</taxon>
        <taxon>Sphingomonadaceae</taxon>
        <taxon>Sphingomonas</taxon>
    </lineage>
</organism>
<comment type="caution">
    <text evidence="3">The sequence shown here is derived from an EMBL/GenBank/DDBJ whole genome shotgun (WGS) entry which is preliminary data.</text>
</comment>
<reference evidence="3 4" key="1">
    <citation type="submission" date="2018-07" db="EMBL/GenBank/DDBJ databases">
        <title>a novel species of Sphingomonas isolated from the rhizosphere soil of Araceae plant.</title>
        <authorList>
            <person name="Zhiyong W."/>
            <person name="Qinglan Z."/>
            <person name="Zhiwei F."/>
            <person name="Ding X."/>
            <person name="Gejiao W."/>
            <person name="Shixue Z."/>
        </authorList>
    </citation>
    <scope>NUCLEOTIDE SEQUENCE [LARGE SCALE GENOMIC DNA]</scope>
    <source>
        <strain evidence="3 4">WZY 27</strain>
    </source>
</reference>
<keyword evidence="4" id="KW-1185">Reference proteome</keyword>
<feature type="transmembrane region" description="Helical" evidence="2">
    <location>
        <begin position="240"/>
        <end position="259"/>
    </location>
</feature>
<dbReference type="AlphaFoldDB" id="A0A369VV54"/>
<feature type="transmembrane region" description="Helical" evidence="2">
    <location>
        <begin position="324"/>
        <end position="346"/>
    </location>
</feature>
<feature type="transmembrane region" description="Helical" evidence="2">
    <location>
        <begin position="158"/>
        <end position="179"/>
    </location>
</feature>
<dbReference type="Proteomes" id="UP000253918">
    <property type="component" value="Unassembled WGS sequence"/>
</dbReference>
<feature type="transmembrane region" description="Helical" evidence="2">
    <location>
        <begin position="191"/>
        <end position="210"/>
    </location>
</feature>
<keyword evidence="2" id="KW-0812">Transmembrane</keyword>
<protein>
    <recommendedName>
        <fullName evidence="5">Glycosyltransferase RgtA/B/C/D-like domain-containing protein</fullName>
    </recommendedName>
</protein>
<proteinExistence type="predicted"/>
<evidence type="ECO:0000256" key="1">
    <source>
        <dbReference type="SAM" id="MobiDB-lite"/>
    </source>
</evidence>
<accession>A0A369VV54</accession>
<keyword evidence="2" id="KW-1133">Transmembrane helix</keyword>
<keyword evidence="2" id="KW-0472">Membrane</keyword>
<feature type="transmembrane region" description="Helical" evidence="2">
    <location>
        <begin position="101"/>
        <end position="134"/>
    </location>
</feature>
<feature type="transmembrane region" description="Helical" evidence="2">
    <location>
        <begin position="271"/>
        <end position="288"/>
    </location>
</feature>